<keyword evidence="3" id="KW-1185">Reference proteome</keyword>
<organism evidence="2 3">
    <name type="scientific">Arundinibacter roseus</name>
    <dbReference type="NCBI Taxonomy" id="2070510"/>
    <lineage>
        <taxon>Bacteria</taxon>
        <taxon>Pseudomonadati</taxon>
        <taxon>Bacteroidota</taxon>
        <taxon>Cytophagia</taxon>
        <taxon>Cytophagales</taxon>
        <taxon>Spirosomataceae</taxon>
        <taxon>Arundinibacter</taxon>
    </lineage>
</organism>
<gene>
    <name evidence="2" type="ORF">EZE20_13400</name>
</gene>
<reference evidence="2 3" key="1">
    <citation type="submission" date="2019-02" db="EMBL/GenBank/DDBJ databases">
        <title>Arundinibacter roseus gen. nov., sp. nov., a new member of the family Cytophagaceae.</title>
        <authorList>
            <person name="Szuroczki S."/>
            <person name="Khayer B."/>
            <person name="Sproer C."/>
            <person name="Toumi M."/>
            <person name="Szabo A."/>
            <person name="Felfoldi T."/>
            <person name="Schumann P."/>
            <person name="Toth E."/>
        </authorList>
    </citation>
    <scope>NUCLEOTIDE SEQUENCE [LARGE SCALE GENOMIC DNA]</scope>
    <source>
        <strain evidence="2 3">DMA-k-7a</strain>
    </source>
</reference>
<dbReference type="EMBL" id="SMJU01000007">
    <property type="protein sequence ID" value="TDB64683.1"/>
    <property type="molecule type" value="Genomic_DNA"/>
</dbReference>
<dbReference type="PANTHER" id="PTHR43264:SF1">
    <property type="entry name" value="INOSINE_URIDINE-PREFERRING NUCLEOSIDE HYDROLASE DOMAIN-CONTAINING PROTEIN"/>
    <property type="match status" value="1"/>
</dbReference>
<evidence type="ECO:0000313" key="2">
    <source>
        <dbReference type="EMBL" id="TDB64683.1"/>
    </source>
</evidence>
<keyword evidence="2" id="KW-0378">Hydrolase</keyword>
<dbReference type="Gene3D" id="3.90.245.10">
    <property type="entry name" value="Ribonucleoside hydrolase-like"/>
    <property type="match status" value="1"/>
</dbReference>
<comment type="caution">
    <text evidence="2">The sequence shown here is derived from an EMBL/GenBank/DDBJ whole genome shotgun (WGS) entry which is preliminary data.</text>
</comment>
<dbReference type="Proteomes" id="UP000295706">
    <property type="component" value="Unassembled WGS sequence"/>
</dbReference>
<dbReference type="AlphaFoldDB" id="A0A4R4KAL1"/>
<dbReference type="OrthoDB" id="128573at2"/>
<proteinExistence type="predicted"/>
<dbReference type="GO" id="GO:0016799">
    <property type="term" value="F:hydrolase activity, hydrolyzing N-glycosyl compounds"/>
    <property type="evidence" value="ECO:0007669"/>
    <property type="project" value="InterPro"/>
</dbReference>
<dbReference type="InterPro" id="IPR001910">
    <property type="entry name" value="Inosine/uridine_hydrolase_dom"/>
</dbReference>
<sequence length="328" mass="35722">MQMLQNLFCFLFLNGLFLLPVVAQVKLPTAPPIQIILDTDMDSDVDDAGALAMLHSYEKLGLATILGIIVTSDDAHSAPCTKAITTYFGRGEIPIGVSQRDSLLSFSRYTKQVAAEFPTDLATNADAEDGTVVYRRLLANAPDGSVVILTIGHLTSLSRLLNSPPDSISDLNGKDLVAKKVTRWSCMGGQYPSGKEANFYRPDPASTVDCLAQWKLPVTFAGWEVGQQLVTGGADFKAKATENSPVYRAYSLYNNFKGRASWDQVSVLEAVEGVEPYFERVTEGQCVVASDGSNTWQAPANGLHGYLRMKAPTEVIRKRIDDLMLGNF</sequence>
<dbReference type="Pfam" id="PF01156">
    <property type="entry name" value="IU_nuc_hydro"/>
    <property type="match status" value="1"/>
</dbReference>
<evidence type="ECO:0000259" key="1">
    <source>
        <dbReference type="Pfam" id="PF01156"/>
    </source>
</evidence>
<name>A0A4R4KAL1_9BACT</name>
<evidence type="ECO:0000313" key="3">
    <source>
        <dbReference type="Proteomes" id="UP000295706"/>
    </source>
</evidence>
<protein>
    <submittedName>
        <fullName evidence="2">Nucleoside hydrolase</fullName>
    </submittedName>
</protein>
<dbReference type="PANTHER" id="PTHR43264">
    <property type="match status" value="1"/>
</dbReference>
<accession>A0A4R4KAL1</accession>
<dbReference type="InterPro" id="IPR036452">
    <property type="entry name" value="Ribo_hydro-like"/>
</dbReference>
<dbReference type="SUPFAM" id="SSF53590">
    <property type="entry name" value="Nucleoside hydrolase"/>
    <property type="match status" value="1"/>
</dbReference>
<feature type="domain" description="Inosine/uridine-preferring nucleoside hydrolase" evidence="1">
    <location>
        <begin position="35"/>
        <end position="272"/>
    </location>
</feature>